<sequence>MATNITKEQEEKMVTLVSSDSKKFVVEQKVAEKSLVIKMIMNCCGIESPIPVQRVKGDILKSILEYCEKHSNEDEKEEVMEEWDKEYMENAKKDIVFFHDLMLGSHFLHIQELVDLIAQTFVGMIKMKSPEEIRQMFNIQNDLTKEQEDYIRTKFGWAFQ</sequence>
<evidence type="ECO:0000313" key="2">
    <source>
        <dbReference type="Proteomes" id="UP000827976"/>
    </source>
</evidence>
<comment type="caution">
    <text evidence="1">The sequence shown here is derived from an EMBL/GenBank/DDBJ whole genome shotgun (WGS) entry which is preliminary data.</text>
</comment>
<reference evidence="2" key="1">
    <citation type="journal article" date="2022" name="Nat. Commun.">
        <title>Chromosome evolution and the genetic basis of agronomically important traits in greater yam.</title>
        <authorList>
            <person name="Bredeson J.V."/>
            <person name="Lyons J.B."/>
            <person name="Oniyinde I.O."/>
            <person name="Okereke N.R."/>
            <person name="Kolade O."/>
            <person name="Nnabue I."/>
            <person name="Nwadili C.O."/>
            <person name="Hribova E."/>
            <person name="Parker M."/>
            <person name="Nwogha J."/>
            <person name="Shu S."/>
            <person name="Carlson J."/>
            <person name="Kariba R."/>
            <person name="Muthemba S."/>
            <person name="Knop K."/>
            <person name="Barton G.J."/>
            <person name="Sherwood A.V."/>
            <person name="Lopez-Montes A."/>
            <person name="Asiedu R."/>
            <person name="Jamnadass R."/>
            <person name="Muchugi A."/>
            <person name="Goodstein D."/>
            <person name="Egesi C.N."/>
            <person name="Featherston J."/>
            <person name="Asfaw A."/>
            <person name="Simpson G.G."/>
            <person name="Dolezel J."/>
            <person name="Hendre P.S."/>
            <person name="Van Deynze A."/>
            <person name="Kumar P.L."/>
            <person name="Obidiegwu J.E."/>
            <person name="Bhattacharjee R."/>
            <person name="Rokhsar D.S."/>
        </authorList>
    </citation>
    <scope>NUCLEOTIDE SEQUENCE [LARGE SCALE GENOMIC DNA]</scope>
    <source>
        <strain evidence="2">cv. TDa95/00328</strain>
    </source>
</reference>
<protein>
    <submittedName>
        <fullName evidence="1">S-phase kinase-associated protein 1</fullName>
    </submittedName>
</protein>
<gene>
    <name evidence="1" type="ORF">IHE45_20G099200</name>
</gene>
<accession>A0ACB7TVN2</accession>
<keyword evidence="1" id="KW-0808">Transferase</keyword>
<proteinExistence type="predicted"/>
<evidence type="ECO:0000313" key="1">
    <source>
        <dbReference type="EMBL" id="KAH7652089.1"/>
    </source>
</evidence>
<keyword evidence="2" id="KW-1185">Reference proteome</keyword>
<name>A0ACB7TVN2_DIOAL</name>
<dbReference type="Proteomes" id="UP000827976">
    <property type="component" value="Chromosome 20"/>
</dbReference>
<dbReference type="EMBL" id="CM037030">
    <property type="protein sequence ID" value="KAH7652089.1"/>
    <property type="molecule type" value="Genomic_DNA"/>
</dbReference>
<keyword evidence="1" id="KW-0418">Kinase</keyword>
<organism evidence="1 2">
    <name type="scientific">Dioscorea alata</name>
    <name type="common">Purple yam</name>
    <dbReference type="NCBI Taxonomy" id="55571"/>
    <lineage>
        <taxon>Eukaryota</taxon>
        <taxon>Viridiplantae</taxon>
        <taxon>Streptophyta</taxon>
        <taxon>Embryophyta</taxon>
        <taxon>Tracheophyta</taxon>
        <taxon>Spermatophyta</taxon>
        <taxon>Magnoliopsida</taxon>
        <taxon>Liliopsida</taxon>
        <taxon>Dioscoreales</taxon>
        <taxon>Dioscoreaceae</taxon>
        <taxon>Dioscorea</taxon>
    </lineage>
</organism>